<sequence length="93" mass="10778">MRRATRFCSQFDTNKAYFGALSDQQIRPEYPAWNPSFRDAYIKWLRRVADSSAFDATNLSSVADSQLPESVSGAPQDLVKTRWQMYLDKYSQE</sequence>
<dbReference type="HOGENOM" id="CLU_2399573_0_0_1"/>
<dbReference type="AlphaFoldDB" id="A0A066XA02"/>
<comment type="caution">
    <text evidence="1">The sequence shown here is derived from an EMBL/GenBank/DDBJ whole genome shotgun (WGS) entry which is preliminary data.</text>
</comment>
<dbReference type="Proteomes" id="UP000027238">
    <property type="component" value="Unassembled WGS sequence"/>
</dbReference>
<name>A0A066XA02_COLSU</name>
<reference evidence="2" key="1">
    <citation type="journal article" date="2014" name="Genome Announc.">
        <title>Draft genome sequence of Colletotrichum sublineola, a destructive pathogen of cultivated sorghum.</title>
        <authorList>
            <person name="Baroncelli R."/>
            <person name="Sanz-Martin J.M."/>
            <person name="Rech G.E."/>
            <person name="Sukno S.A."/>
            <person name="Thon M.R."/>
        </authorList>
    </citation>
    <scope>NUCLEOTIDE SEQUENCE [LARGE SCALE GENOMIC DNA]</scope>
    <source>
        <strain evidence="2">TX430BB</strain>
    </source>
</reference>
<accession>A0A066XA02</accession>
<dbReference type="EMBL" id="JMSE01001323">
    <property type="protein sequence ID" value="KDN62571.1"/>
    <property type="molecule type" value="Genomic_DNA"/>
</dbReference>
<protein>
    <submittedName>
        <fullName evidence="1">Uncharacterized protein</fullName>
    </submittedName>
</protein>
<gene>
    <name evidence="1" type="ORF">CSUB01_04595</name>
</gene>
<evidence type="ECO:0000313" key="2">
    <source>
        <dbReference type="Proteomes" id="UP000027238"/>
    </source>
</evidence>
<organism evidence="1 2">
    <name type="scientific">Colletotrichum sublineola</name>
    <name type="common">Sorghum anthracnose fungus</name>
    <dbReference type="NCBI Taxonomy" id="1173701"/>
    <lineage>
        <taxon>Eukaryota</taxon>
        <taxon>Fungi</taxon>
        <taxon>Dikarya</taxon>
        <taxon>Ascomycota</taxon>
        <taxon>Pezizomycotina</taxon>
        <taxon>Sordariomycetes</taxon>
        <taxon>Hypocreomycetidae</taxon>
        <taxon>Glomerellales</taxon>
        <taxon>Glomerellaceae</taxon>
        <taxon>Colletotrichum</taxon>
        <taxon>Colletotrichum graminicola species complex</taxon>
    </lineage>
</organism>
<proteinExistence type="predicted"/>
<dbReference type="OrthoDB" id="10575878at2759"/>
<evidence type="ECO:0000313" key="1">
    <source>
        <dbReference type="EMBL" id="KDN62571.1"/>
    </source>
</evidence>
<keyword evidence="2" id="KW-1185">Reference proteome</keyword>